<dbReference type="PANTHER" id="PTHR43303:SF4">
    <property type="entry name" value="NADPH DEHYDROGENASE C23G7.10C-RELATED"/>
    <property type="match status" value="1"/>
</dbReference>
<feature type="domain" description="NADH:flavin oxidoreductase/NADH oxidase N-terminal" evidence="7">
    <location>
        <begin position="15"/>
        <end position="357"/>
    </location>
</feature>
<evidence type="ECO:0000259" key="7">
    <source>
        <dbReference type="Pfam" id="PF00724"/>
    </source>
</evidence>
<feature type="region of interest" description="Disordered" evidence="6">
    <location>
        <begin position="124"/>
        <end position="147"/>
    </location>
</feature>
<proteinExistence type="predicted"/>
<dbReference type="EMBL" id="JAGQHS010000036">
    <property type="protein sequence ID" value="MCA9755923.1"/>
    <property type="molecule type" value="Genomic_DNA"/>
</dbReference>
<keyword evidence="3" id="KW-0288">FMN</keyword>
<evidence type="ECO:0000313" key="9">
    <source>
        <dbReference type="Proteomes" id="UP000739538"/>
    </source>
</evidence>
<dbReference type="SUPFAM" id="SSF51395">
    <property type="entry name" value="FMN-linked oxidoreductases"/>
    <property type="match status" value="1"/>
</dbReference>
<organism evidence="8 9">
    <name type="scientific">Eiseniibacteriota bacterium</name>
    <dbReference type="NCBI Taxonomy" id="2212470"/>
    <lineage>
        <taxon>Bacteria</taxon>
        <taxon>Candidatus Eiseniibacteriota</taxon>
    </lineage>
</organism>
<evidence type="ECO:0000256" key="6">
    <source>
        <dbReference type="SAM" id="MobiDB-lite"/>
    </source>
</evidence>
<dbReference type="InterPro" id="IPR013785">
    <property type="entry name" value="Aldolase_TIM"/>
</dbReference>
<evidence type="ECO:0000256" key="1">
    <source>
        <dbReference type="ARBA" id="ARBA00001917"/>
    </source>
</evidence>
<dbReference type="AlphaFoldDB" id="A0A956NBJ4"/>
<reference evidence="8" key="2">
    <citation type="journal article" date="2021" name="Microbiome">
        <title>Successional dynamics and alternative stable states in a saline activated sludge microbial community over 9 years.</title>
        <authorList>
            <person name="Wang Y."/>
            <person name="Ye J."/>
            <person name="Ju F."/>
            <person name="Liu L."/>
            <person name="Boyd J.A."/>
            <person name="Deng Y."/>
            <person name="Parks D.H."/>
            <person name="Jiang X."/>
            <person name="Yin X."/>
            <person name="Woodcroft B.J."/>
            <person name="Tyson G.W."/>
            <person name="Hugenholtz P."/>
            <person name="Polz M.F."/>
            <person name="Zhang T."/>
        </authorList>
    </citation>
    <scope>NUCLEOTIDE SEQUENCE</scope>
    <source>
        <strain evidence="8">HKST-UBA02</strain>
    </source>
</reference>
<keyword evidence="4" id="KW-0521">NADP</keyword>
<evidence type="ECO:0000256" key="3">
    <source>
        <dbReference type="ARBA" id="ARBA00022643"/>
    </source>
</evidence>
<comment type="cofactor">
    <cofactor evidence="1">
        <name>FMN</name>
        <dbReference type="ChEBI" id="CHEBI:58210"/>
    </cofactor>
</comment>
<keyword evidence="2" id="KW-0285">Flavoprotein</keyword>
<sequence length="374" mass="41397">MTSSTHDDGPSNRSKVFQPWSHKGLALRNRIVMAPMTRRMALADGLVTKESVAYYARRAKGEVGLIVSEGTAIDDLHAYDTITVPRVQTPEQWDAWKRVVDAIHTEGGAFAPQLWHTGRLAADPIGPSGGPGVPRADGTRRPDIREMGPDDFRQVLDAFRNAARGTLQMGADALEIHGAHGYLLDSFLSPVNNQRNDEYGGSLESRMRFPLEVVREIRSVVGPDFPVLYRFSQWKMDDYREQKFQNPNDLEQWVVALADAGVDILHASTRDAREPAFEGHGPLTLAGWSEKLSGLPTVAVGKVSVTLGMDESYGTSPSEVVDPGPWLDLVERNECSLLAVGRALIANPDWVAKVRSGKWETLRPYEKEMLKTLE</sequence>
<dbReference type="Gene3D" id="3.20.20.70">
    <property type="entry name" value="Aldolase class I"/>
    <property type="match status" value="1"/>
</dbReference>
<dbReference type="Proteomes" id="UP000739538">
    <property type="component" value="Unassembled WGS sequence"/>
</dbReference>
<dbReference type="InterPro" id="IPR001155">
    <property type="entry name" value="OxRdtase_FMN_N"/>
</dbReference>
<protein>
    <submittedName>
        <fullName evidence="8">12-oxophytodienoate reductase</fullName>
    </submittedName>
</protein>
<accession>A0A956NBJ4</accession>
<dbReference type="PANTHER" id="PTHR43303">
    <property type="entry name" value="NADPH DEHYDROGENASE C23G7.10C-RELATED"/>
    <property type="match status" value="1"/>
</dbReference>
<feature type="compositionally biased region" description="Basic and acidic residues" evidence="6">
    <location>
        <begin position="137"/>
        <end position="147"/>
    </location>
</feature>
<dbReference type="GO" id="GO:0010181">
    <property type="term" value="F:FMN binding"/>
    <property type="evidence" value="ECO:0007669"/>
    <property type="project" value="InterPro"/>
</dbReference>
<keyword evidence="5" id="KW-0560">Oxidoreductase</keyword>
<dbReference type="InterPro" id="IPR044152">
    <property type="entry name" value="YqjM-like"/>
</dbReference>
<reference evidence="8" key="1">
    <citation type="submission" date="2020-04" db="EMBL/GenBank/DDBJ databases">
        <authorList>
            <person name="Zhang T."/>
        </authorList>
    </citation>
    <scope>NUCLEOTIDE SEQUENCE</scope>
    <source>
        <strain evidence="8">HKST-UBA02</strain>
    </source>
</reference>
<evidence type="ECO:0000256" key="2">
    <source>
        <dbReference type="ARBA" id="ARBA00022630"/>
    </source>
</evidence>
<dbReference type="GO" id="GO:0003959">
    <property type="term" value="F:NADPH dehydrogenase activity"/>
    <property type="evidence" value="ECO:0007669"/>
    <property type="project" value="InterPro"/>
</dbReference>
<name>A0A956NBJ4_UNCEI</name>
<evidence type="ECO:0000256" key="5">
    <source>
        <dbReference type="ARBA" id="ARBA00023002"/>
    </source>
</evidence>
<dbReference type="GO" id="GO:0050661">
    <property type="term" value="F:NADP binding"/>
    <property type="evidence" value="ECO:0007669"/>
    <property type="project" value="InterPro"/>
</dbReference>
<evidence type="ECO:0000256" key="4">
    <source>
        <dbReference type="ARBA" id="ARBA00022857"/>
    </source>
</evidence>
<comment type="caution">
    <text evidence="8">The sequence shown here is derived from an EMBL/GenBank/DDBJ whole genome shotgun (WGS) entry which is preliminary data.</text>
</comment>
<evidence type="ECO:0000313" key="8">
    <source>
        <dbReference type="EMBL" id="MCA9755923.1"/>
    </source>
</evidence>
<dbReference type="Pfam" id="PF00724">
    <property type="entry name" value="Oxidored_FMN"/>
    <property type="match status" value="1"/>
</dbReference>
<gene>
    <name evidence="8" type="ORF">KDA27_08990</name>
</gene>